<feature type="non-terminal residue" evidence="1">
    <location>
        <position position="120"/>
    </location>
</feature>
<sequence length="120" mass="13216">MRTVLEKLADDQLTPDQKSVRRVAEAGLTRTTDASKKLATARLRTAIAELTDRNMAQFQYWLEYVALDDPKGALDIVVRMLEFSVPKLSRVEAQISAAGTVALEDLTIGELKALLAQAKT</sequence>
<evidence type="ECO:0000313" key="1">
    <source>
        <dbReference type="EMBL" id="KKK83214.1"/>
    </source>
</evidence>
<organism evidence="1">
    <name type="scientific">marine sediment metagenome</name>
    <dbReference type="NCBI Taxonomy" id="412755"/>
    <lineage>
        <taxon>unclassified sequences</taxon>
        <taxon>metagenomes</taxon>
        <taxon>ecological metagenomes</taxon>
    </lineage>
</organism>
<gene>
    <name evidence="1" type="ORF">LCGC14_2795630</name>
</gene>
<protein>
    <submittedName>
        <fullName evidence="1">Uncharacterized protein</fullName>
    </submittedName>
</protein>
<dbReference type="AlphaFoldDB" id="A0A0F9AXV3"/>
<proteinExistence type="predicted"/>
<reference evidence="1" key="1">
    <citation type="journal article" date="2015" name="Nature">
        <title>Complex archaea that bridge the gap between prokaryotes and eukaryotes.</title>
        <authorList>
            <person name="Spang A."/>
            <person name="Saw J.H."/>
            <person name="Jorgensen S.L."/>
            <person name="Zaremba-Niedzwiedzka K."/>
            <person name="Martijn J."/>
            <person name="Lind A.E."/>
            <person name="van Eijk R."/>
            <person name="Schleper C."/>
            <person name="Guy L."/>
            <person name="Ettema T.J."/>
        </authorList>
    </citation>
    <scope>NUCLEOTIDE SEQUENCE</scope>
</reference>
<dbReference type="EMBL" id="LAZR01052328">
    <property type="protein sequence ID" value="KKK83214.1"/>
    <property type="molecule type" value="Genomic_DNA"/>
</dbReference>
<name>A0A0F9AXV3_9ZZZZ</name>
<comment type="caution">
    <text evidence="1">The sequence shown here is derived from an EMBL/GenBank/DDBJ whole genome shotgun (WGS) entry which is preliminary data.</text>
</comment>
<accession>A0A0F9AXV3</accession>